<dbReference type="EMBL" id="BONG01000005">
    <property type="protein sequence ID" value="GIF87755.1"/>
    <property type="molecule type" value="Genomic_DNA"/>
</dbReference>
<dbReference type="Proteomes" id="UP000619293">
    <property type="component" value="Unassembled WGS sequence"/>
</dbReference>
<proteinExistence type="predicted"/>
<evidence type="ECO:0000313" key="2">
    <source>
        <dbReference type="Proteomes" id="UP000619293"/>
    </source>
</evidence>
<comment type="caution">
    <text evidence="1">The sequence shown here is derived from an EMBL/GenBank/DDBJ whole genome shotgun (WGS) entry which is preliminary data.</text>
</comment>
<reference evidence="1 2" key="1">
    <citation type="submission" date="2021-01" db="EMBL/GenBank/DDBJ databases">
        <title>Whole genome shotgun sequence of Catellatospora chokoriensis NBRC 107358.</title>
        <authorList>
            <person name="Komaki H."/>
            <person name="Tamura T."/>
        </authorList>
    </citation>
    <scope>NUCLEOTIDE SEQUENCE [LARGE SCALE GENOMIC DNA]</scope>
    <source>
        <strain evidence="1 2">NBRC 107358</strain>
    </source>
</reference>
<sequence>MTITASIIAQRLPDLAEYQLHRTADEAALEGVAVPGLAACFYRRELPGGRLASVGHYTLDGRDLLMAWGYVDEEHCRFHTVSGEGGWGPVDDGCPRVDVVRDGERVVGLRLQTAAGSWTGHTAAARRS</sequence>
<organism evidence="1 2">
    <name type="scientific">Catellatospora chokoriensis</name>
    <dbReference type="NCBI Taxonomy" id="310353"/>
    <lineage>
        <taxon>Bacteria</taxon>
        <taxon>Bacillati</taxon>
        <taxon>Actinomycetota</taxon>
        <taxon>Actinomycetes</taxon>
        <taxon>Micromonosporales</taxon>
        <taxon>Micromonosporaceae</taxon>
        <taxon>Catellatospora</taxon>
    </lineage>
</organism>
<accession>A0A8J3NR52</accession>
<dbReference type="RefSeq" id="WP_191839441.1">
    <property type="nucleotide sequence ID" value="NZ_BAAALB010000007.1"/>
</dbReference>
<keyword evidence="2" id="KW-1185">Reference proteome</keyword>
<protein>
    <submittedName>
        <fullName evidence="1">Uncharacterized protein</fullName>
    </submittedName>
</protein>
<name>A0A8J3NR52_9ACTN</name>
<gene>
    <name evidence="1" type="ORF">Cch02nite_11990</name>
</gene>
<dbReference type="AlphaFoldDB" id="A0A8J3NR52"/>
<evidence type="ECO:0000313" key="1">
    <source>
        <dbReference type="EMBL" id="GIF87755.1"/>
    </source>
</evidence>